<organism evidence="5 6">
    <name type="scientific">Zizania palustris</name>
    <name type="common">Northern wild rice</name>
    <dbReference type="NCBI Taxonomy" id="103762"/>
    <lineage>
        <taxon>Eukaryota</taxon>
        <taxon>Viridiplantae</taxon>
        <taxon>Streptophyta</taxon>
        <taxon>Embryophyta</taxon>
        <taxon>Tracheophyta</taxon>
        <taxon>Spermatophyta</taxon>
        <taxon>Magnoliopsida</taxon>
        <taxon>Liliopsida</taxon>
        <taxon>Poales</taxon>
        <taxon>Poaceae</taxon>
        <taxon>BOP clade</taxon>
        <taxon>Oryzoideae</taxon>
        <taxon>Oryzeae</taxon>
        <taxon>Zizaniinae</taxon>
        <taxon>Zizania</taxon>
    </lineage>
</organism>
<dbReference type="Proteomes" id="UP000729402">
    <property type="component" value="Unassembled WGS sequence"/>
</dbReference>
<feature type="transmembrane region" description="Helical" evidence="3">
    <location>
        <begin position="399"/>
        <end position="421"/>
    </location>
</feature>
<evidence type="ECO:0000313" key="6">
    <source>
        <dbReference type="Proteomes" id="UP000729402"/>
    </source>
</evidence>
<dbReference type="PROSITE" id="PS50893">
    <property type="entry name" value="ABC_TRANSPORTER_2"/>
    <property type="match status" value="1"/>
</dbReference>
<dbReference type="GO" id="GO:0005524">
    <property type="term" value="F:ATP binding"/>
    <property type="evidence" value="ECO:0007669"/>
    <property type="project" value="InterPro"/>
</dbReference>
<dbReference type="InterPro" id="IPR003439">
    <property type="entry name" value="ABC_transporter-like_ATP-bd"/>
</dbReference>
<reference evidence="5" key="1">
    <citation type="journal article" date="2021" name="bioRxiv">
        <title>Whole Genome Assembly and Annotation of Northern Wild Rice, Zizania palustris L., Supports a Whole Genome Duplication in the Zizania Genus.</title>
        <authorList>
            <person name="Haas M."/>
            <person name="Kono T."/>
            <person name="Macchietto M."/>
            <person name="Millas R."/>
            <person name="McGilp L."/>
            <person name="Shao M."/>
            <person name="Duquette J."/>
            <person name="Hirsch C.N."/>
            <person name="Kimball J."/>
        </authorList>
    </citation>
    <scope>NUCLEOTIDE SEQUENCE</scope>
    <source>
        <tissue evidence="5">Fresh leaf tissue</tissue>
    </source>
</reference>
<evidence type="ECO:0000313" key="5">
    <source>
        <dbReference type="EMBL" id="KAG8048141.1"/>
    </source>
</evidence>
<keyword evidence="6" id="KW-1185">Reference proteome</keyword>
<keyword evidence="1" id="KW-0813">Transport</keyword>
<dbReference type="PROSITE" id="PS00211">
    <property type="entry name" value="ABC_TRANSPORTER_1"/>
    <property type="match status" value="1"/>
</dbReference>
<protein>
    <recommendedName>
        <fullName evidence="4">ABC transporter domain-containing protein</fullName>
    </recommendedName>
</protein>
<dbReference type="InterPro" id="IPR017871">
    <property type="entry name" value="ABC_transporter-like_CS"/>
</dbReference>
<evidence type="ECO:0000256" key="1">
    <source>
        <dbReference type="ARBA" id="ARBA00022448"/>
    </source>
</evidence>
<reference evidence="5" key="2">
    <citation type="submission" date="2021-02" db="EMBL/GenBank/DDBJ databases">
        <authorList>
            <person name="Kimball J.A."/>
            <person name="Haas M.W."/>
            <person name="Macchietto M."/>
            <person name="Kono T."/>
            <person name="Duquette J."/>
            <person name="Shao M."/>
        </authorList>
    </citation>
    <scope>NUCLEOTIDE SEQUENCE</scope>
    <source>
        <tissue evidence="5">Fresh leaf tissue</tissue>
    </source>
</reference>
<comment type="caution">
    <text evidence="5">The sequence shown here is derived from an EMBL/GenBank/DDBJ whole genome shotgun (WGS) entry which is preliminary data.</text>
</comment>
<evidence type="ECO:0000256" key="2">
    <source>
        <dbReference type="ARBA" id="ARBA00023136"/>
    </source>
</evidence>
<dbReference type="AlphaFoldDB" id="A0A8J5S013"/>
<feature type="domain" description="ABC transporter" evidence="4">
    <location>
        <begin position="39"/>
        <end position="312"/>
    </location>
</feature>
<keyword evidence="3" id="KW-1133">Transmembrane helix</keyword>
<dbReference type="GO" id="GO:0016887">
    <property type="term" value="F:ATP hydrolysis activity"/>
    <property type="evidence" value="ECO:0007669"/>
    <property type="project" value="InterPro"/>
</dbReference>
<sequence length="431" mass="48886">MNPSEGEAPVLTHEDNQAFLQLLRENMGLLGIEEGKVDVRFEDVSVEADVCTAARQALPTLFNSAVNTAHDDTCSRSTWFWENNLVKSTGREVGSFLEGKVMYNGEEVCSSTPHYLRAYVSQRDLHHAEMTVRETINFSSQMLGTNHTFEMLGEAIREKSANNKSEKYIELLTKANTYGARSDLATNYIIKILGLSDCADTIIGDDLRRGISGGQKKRVTIGEMLVGFSKCFFMDDISTGLDSSTTFDIMKFLQQMTHTLELTMVISLLQPPPETFELFDDIILLCDGQIVYHGPRENSIDFFGGIGFKCPTRKNVADFLQEVTSKMDQKQYWVGNECEYQYHPTEKFVESFRASFRGVNICEQKSNKVVKTSKNRGTFTWSVFQACFSRELLLVKRNYPLHIFKAVQITMLAFVVATLFLRTEQNQHDSR</sequence>
<keyword evidence="3" id="KW-0812">Transmembrane</keyword>
<name>A0A8J5S013_ZIZPA</name>
<gene>
    <name evidence="5" type="ORF">GUJ93_ZPchr0008g12532</name>
</gene>
<dbReference type="EMBL" id="JAAALK010000290">
    <property type="protein sequence ID" value="KAG8048141.1"/>
    <property type="molecule type" value="Genomic_DNA"/>
</dbReference>
<proteinExistence type="predicted"/>
<evidence type="ECO:0000259" key="4">
    <source>
        <dbReference type="PROSITE" id="PS50893"/>
    </source>
</evidence>
<dbReference type="Pfam" id="PF19055">
    <property type="entry name" value="ABC2_membrane_7"/>
    <property type="match status" value="1"/>
</dbReference>
<evidence type="ECO:0000256" key="3">
    <source>
        <dbReference type="SAM" id="Phobius"/>
    </source>
</evidence>
<keyword evidence="2 3" id="KW-0472">Membrane</keyword>
<dbReference type="PANTHER" id="PTHR19241">
    <property type="entry name" value="ATP-BINDING CASSETTE TRANSPORTER"/>
    <property type="match status" value="1"/>
</dbReference>
<dbReference type="GO" id="GO:0140359">
    <property type="term" value="F:ABC-type transporter activity"/>
    <property type="evidence" value="ECO:0007669"/>
    <property type="project" value="InterPro"/>
</dbReference>
<dbReference type="OrthoDB" id="687845at2759"/>
<dbReference type="InterPro" id="IPR043926">
    <property type="entry name" value="ABCG_dom"/>
</dbReference>
<accession>A0A8J5S013</accession>